<gene>
    <name evidence="1" type="ORF">SAMN05192574_101492</name>
</gene>
<dbReference type="InterPro" id="IPR036866">
    <property type="entry name" value="RibonucZ/Hydroxyglut_hydro"/>
</dbReference>
<organism evidence="1 2">
    <name type="scientific">Mucilaginibacter gossypiicola</name>
    <dbReference type="NCBI Taxonomy" id="551995"/>
    <lineage>
        <taxon>Bacteria</taxon>
        <taxon>Pseudomonadati</taxon>
        <taxon>Bacteroidota</taxon>
        <taxon>Sphingobacteriia</taxon>
        <taxon>Sphingobacteriales</taxon>
        <taxon>Sphingobacteriaceae</taxon>
        <taxon>Mucilaginibacter</taxon>
    </lineage>
</organism>
<protein>
    <recommendedName>
        <fullName evidence="3">Metallo-beta-lactamase superfamily protein</fullName>
    </recommendedName>
</protein>
<dbReference type="EMBL" id="FOCL01000001">
    <property type="protein sequence ID" value="SEM69324.1"/>
    <property type="molecule type" value="Genomic_DNA"/>
</dbReference>
<evidence type="ECO:0008006" key="3">
    <source>
        <dbReference type="Google" id="ProtNLM"/>
    </source>
</evidence>
<dbReference type="RefSeq" id="WP_091207140.1">
    <property type="nucleotide sequence ID" value="NZ_FOCL01000001.1"/>
</dbReference>
<dbReference type="PANTHER" id="PTHR30619:SF1">
    <property type="entry name" value="RECOMBINATION PROTEIN 2"/>
    <property type="match status" value="1"/>
</dbReference>
<proteinExistence type="predicted"/>
<sequence>MTTISTEKVTRADIRMYRMGTGDCFIIKLFAGEKEKYKIMIDCGTWQGAEEKLVPYITDLKEYVGNTIDLLIVTHEHKDHVYVFEACEELFTKDFNIKNIWMAWTESDDDSKAQQWLKDFGDKKKALKKAANQMNKALQDPEFVNQFKDEKSGNELKAAREYFAGALNSFADLQFALKDGDYVGMLKGMEVVKKQIAEGNKIEIRYCHPGEIISNLPGAEGIRFYVLGPPLAWEQVKKESGGAGESYAHNNELAHSDAFAMAVLAEDKRELKNLLPFDTKYVSKDSKDQRQCYEDKANQWRNIDHDWLNSAGALALRVNSMTNNLSLALAIEFEDSGRVMLFPGDAEYGSWESWHNISWPQQDFTKDLLNRTVFYKVAHHLSHNGTAQRLGLEMMSHPDLAAMATLDYEIISSGWMSTMPNRALIDELLKRTKGRLMVMHEDGIPYDKASKQPLTNVILNARANMTEKERTDFNKSFVSKQLYLEYKVNGLSKKSVKARKKQQ</sequence>
<dbReference type="PANTHER" id="PTHR30619">
    <property type="entry name" value="DNA INTERNALIZATION/COMPETENCE PROTEIN COMEC/REC2"/>
    <property type="match status" value="1"/>
</dbReference>
<dbReference type="Gene3D" id="3.60.15.10">
    <property type="entry name" value="Ribonuclease Z/Hydroxyacylglutathione hydrolase-like"/>
    <property type="match status" value="1"/>
</dbReference>
<dbReference type="STRING" id="551995.SAMN05192574_101492"/>
<dbReference type="AlphaFoldDB" id="A0A1H8AH82"/>
<reference evidence="2" key="1">
    <citation type="submission" date="2016-10" db="EMBL/GenBank/DDBJ databases">
        <authorList>
            <person name="Varghese N."/>
            <person name="Submissions S."/>
        </authorList>
    </citation>
    <scope>NUCLEOTIDE SEQUENCE [LARGE SCALE GENOMIC DNA]</scope>
    <source>
        <strain evidence="2">Gh-48</strain>
    </source>
</reference>
<evidence type="ECO:0000313" key="1">
    <source>
        <dbReference type="EMBL" id="SEM69324.1"/>
    </source>
</evidence>
<accession>A0A1H8AH82</accession>
<keyword evidence="2" id="KW-1185">Reference proteome</keyword>
<dbReference type="OrthoDB" id="418728at2"/>
<evidence type="ECO:0000313" key="2">
    <source>
        <dbReference type="Proteomes" id="UP000198942"/>
    </source>
</evidence>
<dbReference type="SUPFAM" id="SSF56281">
    <property type="entry name" value="Metallo-hydrolase/oxidoreductase"/>
    <property type="match status" value="1"/>
</dbReference>
<dbReference type="Proteomes" id="UP000198942">
    <property type="component" value="Unassembled WGS sequence"/>
</dbReference>
<dbReference type="InterPro" id="IPR052159">
    <property type="entry name" value="Competence_DNA_uptake"/>
</dbReference>
<name>A0A1H8AH82_9SPHI</name>